<reference evidence="4" key="1">
    <citation type="submission" date="2021-06" db="EMBL/GenBank/DDBJ databases">
        <authorList>
            <person name="Kallberg Y."/>
            <person name="Tangrot J."/>
            <person name="Rosling A."/>
        </authorList>
    </citation>
    <scope>NUCLEOTIDE SEQUENCE</scope>
    <source>
        <strain evidence="4">IA702</strain>
    </source>
</reference>
<feature type="compositionally biased region" description="Polar residues" evidence="2">
    <location>
        <begin position="127"/>
        <end position="139"/>
    </location>
</feature>
<dbReference type="AlphaFoldDB" id="A0A9N9B1R5"/>
<dbReference type="PROSITE" id="PS50217">
    <property type="entry name" value="BZIP"/>
    <property type="match status" value="1"/>
</dbReference>
<dbReference type="InterPro" id="IPR046347">
    <property type="entry name" value="bZIP_sf"/>
</dbReference>
<feature type="compositionally biased region" description="Basic and acidic residues" evidence="2">
    <location>
        <begin position="164"/>
        <end position="179"/>
    </location>
</feature>
<keyword evidence="1" id="KW-0175">Coiled coil</keyword>
<feature type="compositionally biased region" description="Low complexity" evidence="2">
    <location>
        <begin position="140"/>
        <end position="149"/>
    </location>
</feature>
<proteinExistence type="predicted"/>
<dbReference type="SMART" id="SM00338">
    <property type="entry name" value="BRLZ"/>
    <property type="match status" value="1"/>
</dbReference>
<feature type="compositionally biased region" description="Polar residues" evidence="2">
    <location>
        <begin position="87"/>
        <end position="100"/>
    </location>
</feature>
<gene>
    <name evidence="4" type="ORF">POCULU_LOCUS5100</name>
</gene>
<evidence type="ECO:0000256" key="1">
    <source>
        <dbReference type="SAM" id="Coils"/>
    </source>
</evidence>
<keyword evidence="5" id="KW-1185">Reference proteome</keyword>
<sequence>MFSSSQRSTNSALQQSTWNGNDSMVTSVPVDSSVSQILDSPAAFLYTNTDSSSEPTQTLNTTVRSPLVPIKPLISPQKATTELRIRPQTTGERSNASQDKVLTIEELRSIENLHSVNATVDAPLDASNDSIRPSLNTALPSPAAPVQAVTPPPSRPRSGRKRKAESPEEKEARVKDRVLRNRAAAQLSRNKKRQQLVDLEEQNTILRKELAAQREENAACREENERMSKRMRMLEAKLEDIETEFEKFRSQQLQSRQNVLPSPEIMVSHPPLDDVRGSAVSVVTLENSSLVSGNGKKAIVNVRTHSNKSLPGRSYRFEPSMHECSKSLQRIVKLRSLYQTFSQQISYRQMLKPILMILLVFLTTLNVGQKNYYYQCLDKIKRMEFADNVVISELMRRLQKRRLRSVRGKLSRGAKSGEYEWSKYPP</sequence>
<evidence type="ECO:0000259" key="3">
    <source>
        <dbReference type="PROSITE" id="PS50217"/>
    </source>
</evidence>
<evidence type="ECO:0000256" key="2">
    <source>
        <dbReference type="SAM" id="MobiDB-lite"/>
    </source>
</evidence>
<feature type="region of interest" description="Disordered" evidence="2">
    <location>
        <begin position="1"/>
        <end position="26"/>
    </location>
</feature>
<protein>
    <submittedName>
        <fullName evidence="4">4878_t:CDS:1</fullName>
    </submittedName>
</protein>
<dbReference type="InterPro" id="IPR004827">
    <property type="entry name" value="bZIP"/>
</dbReference>
<dbReference type="EMBL" id="CAJVPJ010000734">
    <property type="protein sequence ID" value="CAG8552635.1"/>
    <property type="molecule type" value="Genomic_DNA"/>
</dbReference>
<feature type="region of interest" description="Disordered" evidence="2">
    <location>
        <begin position="124"/>
        <end position="179"/>
    </location>
</feature>
<evidence type="ECO:0000313" key="4">
    <source>
        <dbReference type="EMBL" id="CAG8552635.1"/>
    </source>
</evidence>
<feature type="domain" description="BZIP" evidence="3">
    <location>
        <begin position="171"/>
        <end position="234"/>
    </location>
</feature>
<dbReference type="GO" id="GO:0003700">
    <property type="term" value="F:DNA-binding transcription factor activity"/>
    <property type="evidence" value="ECO:0007669"/>
    <property type="project" value="InterPro"/>
</dbReference>
<dbReference type="Proteomes" id="UP000789572">
    <property type="component" value="Unassembled WGS sequence"/>
</dbReference>
<dbReference type="OrthoDB" id="674948at2759"/>
<evidence type="ECO:0000313" key="5">
    <source>
        <dbReference type="Proteomes" id="UP000789572"/>
    </source>
</evidence>
<dbReference type="SUPFAM" id="SSF57959">
    <property type="entry name" value="Leucine zipper domain"/>
    <property type="match status" value="1"/>
</dbReference>
<feature type="coiled-coil region" evidence="1">
    <location>
        <begin position="182"/>
        <end position="251"/>
    </location>
</feature>
<comment type="caution">
    <text evidence="4">The sequence shown here is derived from an EMBL/GenBank/DDBJ whole genome shotgun (WGS) entry which is preliminary data.</text>
</comment>
<organism evidence="4 5">
    <name type="scientific">Paraglomus occultum</name>
    <dbReference type="NCBI Taxonomy" id="144539"/>
    <lineage>
        <taxon>Eukaryota</taxon>
        <taxon>Fungi</taxon>
        <taxon>Fungi incertae sedis</taxon>
        <taxon>Mucoromycota</taxon>
        <taxon>Glomeromycotina</taxon>
        <taxon>Glomeromycetes</taxon>
        <taxon>Paraglomerales</taxon>
        <taxon>Paraglomeraceae</taxon>
        <taxon>Paraglomus</taxon>
    </lineage>
</organism>
<accession>A0A9N9B1R5</accession>
<feature type="region of interest" description="Disordered" evidence="2">
    <location>
        <begin position="79"/>
        <end position="100"/>
    </location>
</feature>
<name>A0A9N9B1R5_9GLOM</name>